<dbReference type="SUPFAM" id="SSF52540">
    <property type="entry name" value="P-loop containing nucleoside triphosphate hydrolases"/>
    <property type="match status" value="1"/>
</dbReference>
<dbReference type="OrthoDB" id="9811542at2"/>
<evidence type="ECO:0000256" key="1">
    <source>
        <dbReference type="PROSITE-ProRule" id="PRU00339"/>
    </source>
</evidence>
<comment type="caution">
    <text evidence="3">The sequence shown here is derived from an EMBL/GenBank/DDBJ whole genome shotgun (WGS) entry which is preliminary data.</text>
</comment>
<dbReference type="STRING" id="702114.A1355_08715"/>
<dbReference type="Gene3D" id="1.25.40.10">
    <property type="entry name" value="Tetratricopeptide repeat domain"/>
    <property type="match status" value="1"/>
</dbReference>
<keyword evidence="4" id="KW-1185">Reference proteome</keyword>
<evidence type="ECO:0000313" key="4">
    <source>
        <dbReference type="Proteomes" id="UP000077628"/>
    </source>
</evidence>
<organism evidence="3 4">
    <name type="scientific">Methylomonas koyamae</name>
    <dbReference type="NCBI Taxonomy" id="702114"/>
    <lineage>
        <taxon>Bacteria</taxon>
        <taxon>Pseudomonadati</taxon>
        <taxon>Pseudomonadota</taxon>
        <taxon>Gammaproteobacteria</taxon>
        <taxon>Methylococcales</taxon>
        <taxon>Methylococcaceae</taxon>
        <taxon>Methylomonas</taxon>
    </lineage>
</organism>
<dbReference type="Pfam" id="PF13191">
    <property type="entry name" value="AAA_16"/>
    <property type="match status" value="1"/>
</dbReference>
<dbReference type="InterPro" id="IPR019734">
    <property type="entry name" value="TPR_rpt"/>
</dbReference>
<evidence type="ECO:0000259" key="2">
    <source>
        <dbReference type="Pfam" id="PF13191"/>
    </source>
</evidence>
<feature type="domain" description="Orc1-like AAA ATPase" evidence="2">
    <location>
        <begin position="172"/>
        <end position="346"/>
    </location>
</feature>
<feature type="repeat" description="TPR" evidence="1">
    <location>
        <begin position="633"/>
        <end position="666"/>
    </location>
</feature>
<dbReference type="PROSITE" id="PS50005">
    <property type="entry name" value="TPR"/>
    <property type="match status" value="1"/>
</dbReference>
<evidence type="ECO:0000313" key="3">
    <source>
        <dbReference type="EMBL" id="OAI17238.1"/>
    </source>
</evidence>
<dbReference type="PANTHER" id="PTHR47691:SF3">
    <property type="entry name" value="HTH-TYPE TRANSCRIPTIONAL REGULATOR RV0890C-RELATED"/>
    <property type="match status" value="1"/>
</dbReference>
<dbReference type="RefSeq" id="WP_064029806.1">
    <property type="nucleotide sequence ID" value="NZ_LUUK01000179.1"/>
</dbReference>
<keyword evidence="1" id="KW-0802">TPR repeat</keyword>
<protein>
    <recommendedName>
        <fullName evidence="2">Orc1-like AAA ATPase domain-containing protein</fullName>
    </recommendedName>
</protein>
<sequence length="809" mass="89575">MRRFRIAFSFAGEKRQFVEQMAGLLAEHFSKAEILYDKYHRAEFSRSDLAFYLPDLYEQEADLVVAVFCPDYETKEWCGLEWNAIYGLMKARKVGEVMLTRFDKVEGKGLRGLAGYTDLDDISPAEAADLILERLALNEEKPADYYVSGRHKTKPIKPQAAIPNNLPRLQYFFGRDGELQKIAESLAEDARGWGALIDGPGGIGKTALAVRAAESVPAGRFERIVFLSAKERELTADGQRALGHFVLPGYLEMLNAIARELAQPELTKLADLERTEAVLRVLRDLNVLLVLDNLETLPETDRDQLFTFLNRLPRSCSALVTSRRRADASAVTVRLDKLDWPAAEQLLAEIARDNRLLNEAGGAERRSLYDETGGNPLLMRWLAGQLGLGRCKTVAAALAFLRAAPASNNPLEFVFGDLLDSFSEAETQVLAALAHFTLPTTLKLIAELAEINELAAEHALVALAARALVVPDTEERRFVLVPLVADFLRRRRPETVAVAGGRLEQRAYALIVENGYNNHDRFEKLDAEWPSLAPALPILLLGPNERLQTVCSALRDFLDFTGRWDEWLALETDAEAKALAAADDWRAGWRANYAGWVYMLRSEAELVLVCAERAERHWSAAERSGLTVTREKSVAARLRGLAFKIQGQYESAIAAYRTALDLDRSLAPESVDVAICLNSLANAEKSYGDLDAAERDYREALRIAKNIPYPEGIATYTGNLAALALDRNDWPVAESLAREALSLSEALGRRELIAANSRSTAHALVRQGNAEQALPYAEKAVEIFTPLGSKNLKGALETLAECRRPAGEG</sequence>
<dbReference type="Pfam" id="PF13424">
    <property type="entry name" value="TPR_12"/>
    <property type="match status" value="2"/>
</dbReference>
<dbReference type="InterPro" id="IPR011990">
    <property type="entry name" value="TPR-like_helical_dom_sf"/>
</dbReference>
<name>A0A177NGR4_9GAMM</name>
<dbReference type="Gene3D" id="3.40.50.300">
    <property type="entry name" value="P-loop containing nucleotide triphosphate hydrolases"/>
    <property type="match status" value="1"/>
</dbReference>
<dbReference type="InterPro" id="IPR027417">
    <property type="entry name" value="P-loop_NTPase"/>
</dbReference>
<dbReference type="EMBL" id="LUUK01000179">
    <property type="protein sequence ID" value="OAI17238.1"/>
    <property type="molecule type" value="Genomic_DNA"/>
</dbReference>
<dbReference type="InterPro" id="IPR041664">
    <property type="entry name" value="AAA_16"/>
</dbReference>
<dbReference type="AlphaFoldDB" id="A0A177NGR4"/>
<reference evidence="4" key="1">
    <citation type="submission" date="2016-03" db="EMBL/GenBank/DDBJ databases">
        <authorList>
            <person name="Heylen K."/>
            <person name="De Vos P."/>
            <person name="Vekeman B."/>
        </authorList>
    </citation>
    <scope>NUCLEOTIDE SEQUENCE [LARGE SCALE GENOMIC DNA]</scope>
    <source>
        <strain evidence="4">R-45383</strain>
    </source>
</reference>
<dbReference type="SMART" id="SM00028">
    <property type="entry name" value="TPR"/>
    <property type="match status" value="3"/>
</dbReference>
<proteinExistence type="predicted"/>
<dbReference type="PANTHER" id="PTHR47691">
    <property type="entry name" value="REGULATOR-RELATED"/>
    <property type="match status" value="1"/>
</dbReference>
<gene>
    <name evidence="3" type="ORF">A1355_08715</name>
</gene>
<dbReference type="Proteomes" id="UP000077628">
    <property type="component" value="Unassembled WGS sequence"/>
</dbReference>
<dbReference type="SUPFAM" id="SSF48452">
    <property type="entry name" value="TPR-like"/>
    <property type="match status" value="1"/>
</dbReference>
<dbReference type="GO" id="GO:0007165">
    <property type="term" value="P:signal transduction"/>
    <property type="evidence" value="ECO:0007669"/>
    <property type="project" value="InterPro"/>
</dbReference>
<accession>A0A177NGR4</accession>